<dbReference type="Proteomes" id="UP000824263">
    <property type="component" value="Unassembled WGS sequence"/>
</dbReference>
<gene>
    <name evidence="2" type="ORF">H9873_03470</name>
</gene>
<proteinExistence type="predicted"/>
<dbReference type="Pfam" id="PF04397">
    <property type="entry name" value="LytTR"/>
    <property type="match status" value="1"/>
</dbReference>
<evidence type="ECO:0000313" key="3">
    <source>
        <dbReference type="Proteomes" id="UP000824263"/>
    </source>
</evidence>
<dbReference type="SMART" id="SM00850">
    <property type="entry name" value="LytTR"/>
    <property type="match status" value="1"/>
</dbReference>
<reference evidence="2" key="1">
    <citation type="journal article" date="2021" name="PeerJ">
        <title>Extensive microbial diversity within the chicken gut microbiome revealed by metagenomics and culture.</title>
        <authorList>
            <person name="Gilroy R."/>
            <person name="Ravi A."/>
            <person name="Getino M."/>
            <person name="Pursley I."/>
            <person name="Horton D.L."/>
            <person name="Alikhan N.F."/>
            <person name="Baker D."/>
            <person name="Gharbi K."/>
            <person name="Hall N."/>
            <person name="Watson M."/>
            <person name="Adriaenssens E.M."/>
            <person name="Foster-Nyarko E."/>
            <person name="Jarju S."/>
            <person name="Secka A."/>
            <person name="Antonio M."/>
            <person name="Oren A."/>
            <person name="Chaudhuri R.R."/>
            <person name="La Ragione R."/>
            <person name="Hildebrand F."/>
            <person name="Pallen M.J."/>
        </authorList>
    </citation>
    <scope>NUCLEOTIDE SEQUENCE</scope>
    <source>
        <strain evidence="2">ChiSxjej1B13-11762</strain>
    </source>
</reference>
<comment type="caution">
    <text evidence="2">The sequence shown here is derived from an EMBL/GenBank/DDBJ whole genome shotgun (WGS) entry which is preliminary data.</text>
</comment>
<accession>A0A9D1RB88</accession>
<dbReference type="InterPro" id="IPR046947">
    <property type="entry name" value="LytR-like"/>
</dbReference>
<dbReference type="AlphaFoldDB" id="A0A9D1RB88"/>
<dbReference type="InterPro" id="IPR007492">
    <property type="entry name" value="LytTR_DNA-bd_dom"/>
</dbReference>
<name>A0A9D1RB88_9FIRM</name>
<evidence type="ECO:0000259" key="1">
    <source>
        <dbReference type="PROSITE" id="PS50930"/>
    </source>
</evidence>
<sequence length="91" mass="10915">MIYIETYNRGCKIHTESGTYYEGKKLGEFERKLEGRRFFQCNKSYLINLEKVREVFPWGNSSFGLRMRGREDTVLPVGREKTKRLRQMLGW</sequence>
<dbReference type="PROSITE" id="PS50930">
    <property type="entry name" value="HTH_LYTTR"/>
    <property type="match status" value="1"/>
</dbReference>
<dbReference type="EMBL" id="DXGF01000062">
    <property type="protein sequence ID" value="HIW83366.1"/>
    <property type="molecule type" value="Genomic_DNA"/>
</dbReference>
<dbReference type="PANTHER" id="PTHR37299:SF1">
    <property type="entry name" value="STAGE 0 SPORULATION PROTEIN A HOMOLOG"/>
    <property type="match status" value="1"/>
</dbReference>
<dbReference type="Gene3D" id="2.40.50.1020">
    <property type="entry name" value="LytTr DNA-binding domain"/>
    <property type="match status" value="1"/>
</dbReference>
<dbReference type="PANTHER" id="PTHR37299">
    <property type="entry name" value="TRANSCRIPTIONAL REGULATOR-RELATED"/>
    <property type="match status" value="1"/>
</dbReference>
<protein>
    <submittedName>
        <fullName evidence="2">LytTR family transcriptional regulator</fullName>
    </submittedName>
</protein>
<organism evidence="2 3">
    <name type="scientific">Candidatus Dorea gallistercoris</name>
    <dbReference type="NCBI Taxonomy" id="2838542"/>
    <lineage>
        <taxon>Bacteria</taxon>
        <taxon>Bacillati</taxon>
        <taxon>Bacillota</taxon>
        <taxon>Clostridia</taxon>
        <taxon>Lachnospirales</taxon>
        <taxon>Lachnospiraceae</taxon>
        <taxon>Dorea</taxon>
    </lineage>
</organism>
<feature type="domain" description="HTH LytTR-type" evidence="1">
    <location>
        <begin position="1"/>
        <end position="91"/>
    </location>
</feature>
<evidence type="ECO:0000313" key="2">
    <source>
        <dbReference type="EMBL" id="HIW83366.1"/>
    </source>
</evidence>
<dbReference type="GO" id="GO:0003677">
    <property type="term" value="F:DNA binding"/>
    <property type="evidence" value="ECO:0007669"/>
    <property type="project" value="InterPro"/>
</dbReference>
<reference evidence="2" key="2">
    <citation type="submission" date="2021-04" db="EMBL/GenBank/DDBJ databases">
        <authorList>
            <person name="Gilroy R."/>
        </authorList>
    </citation>
    <scope>NUCLEOTIDE SEQUENCE</scope>
    <source>
        <strain evidence="2">ChiSxjej1B13-11762</strain>
    </source>
</reference>
<dbReference type="GO" id="GO:0000156">
    <property type="term" value="F:phosphorelay response regulator activity"/>
    <property type="evidence" value="ECO:0007669"/>
    <property type="project" value="InterPro"/>
</dbReference>